<dbReference type="RefSeq" id="WP_147121759.1">
    <property type="nucleotide sequence ID" value="NZ_VOPY01000001.1"/>
</dbReference>
<dbReference type="GO" id="GO:0000271">
    <property type="term" value="P:polysaccharide biosynthetic process"/>
    <property type="evidence" value="ECO:0007669"/>
    <property type="project" value="TreeGrafter"/>
</dbReference>
<feature type="transmembrane region" description="Helical" evidence="1">
    <location>
        <begin position="164"/>
        <end position="184"/>
    </location>
</feature>
<evidence type="ECO:0000259" key="2">
    <source>
        <dbReference type="Pfam" id="PF01757"/>
    </source>
</evidence>
<dbReference type="PANTHER" id="PTHR23028:SF131">
    <property type="entry name" value="BLR2367 PROTEIN"/>
    <property type="match status" value="1"/>
</dbReference>
<feature type="transmembrane region" description="Helical" evidence="1">
    <location>
        <begin position="29"/>
        <end position="47"/>
    </location>
</feature>
<dbReference type="OrthoDB" id="9767863at2"/>
<gene>
    <name evidence="3" type="ORF">FSZ31_04140</name>
</gene>
<feature type="transmembrane region" description="Helical" evidence="1">
    <location>
        <begin position="243"/>
        <end position="264"/>
    </location>
</feature>
<keyword evidence="3" id="KW-0808">Transferase</keyword>
<dbReference type="InterPro" id="IPR050879">
    <property type="entry name" value="Acyltransferase_3"/>
</dbReference>
<comment type="caution">
    <text evidence="3">The sequence shown here is derived from an EMBL/GenBank/DDBJ whole genome shotgun (WGS) entry which is preliminary data.</text>
</comment>
<reference evidence="3 4" key="1">
    <citation type="submission" date="2019-08" db="EMBL/GenBank/DDBJ databases">
        <title>Sphingorhabdus soil sp. nov., isolated from arctic soil.</title>
        <authorList>
            <person name="Liu Y."/>
        </authorList>
    </citation>
    <scope>NUCLEOTIDE SEQUENCE [LARGE SCALE GENOMIC DNA]</scope>
    <source>
        <strain evidence="3 4">D-2Q-5-6</strain>
    </source>
</reference>
<evidence type="ECO:0000313" key="3">
    <source>
        <dbReference type="EMBL" id="TXC73922.1"/>
    </source>
</evidence>
<feature type="transmembrane region" description="Helical" evidence="1">
    <location>
        <begin position="213"/>
        <end position="231"/>
    </location>
</feature>
<dbReference type="Pfam" id="PF01757">
    <property type="entry name" value="Acyl_transf_3"/>
    <property type="match status" value="1"/>
</dbReference>
<evidence type="ECO:0000256" key="1">
    <source>
        <dbReference type="SAM" id="Phobius"/>
    </source>
</evidence>
<keyword evidence="1" id="KW-1133">Transmembrane helix</keyword>
<proteinExistence type="predicted"/>
<feature type="transmembrane region" description="Helical" evidence="1">
    <location>
        <begin position="138"/>
        <end position="158"/>
    </location>
</feature>
<sequence>MYKSVQYLRGLAATAVVFKHAAHPPYEHVLGYGVDLFFVISGFVMVVSTSGRDIGVAKFLTKRAKRVLPIWWVALFVVWLAGVGRGDPLDWLSSALLIPYDLETGYGIVSWGVGWTLVFEAIFYLLFGLTLWLRRPVLLPILLLALVAYGFVIGRPAIPVLNDATHPLLLEFLFGVAIGSWVVAGRTLPTWLAPTGLLLFIFCVFLPDSGEVRPFSAGLPLAMTMAGMIAYEQKNRIADVRVLHFVGDASYSIYLFHYVPILLLAGRLPWPALAIAGLGAGVIAYLCVERPLLVAMRPRHIAAGTGAATPGP</sequence>
<keyword evidence="3" id="KW-0012">Acyltransferase</keyword>
<protein>
    <submittedName>
        <fullName evidence="3">Acyltransferase</fullName>
    </submittedName>
</protein>
<accession>A0A5C6UL52</accession>
<dbReference type="Proteomes" id="UP000321129">
    <property type="component" value="Unassembled WGS sequence"/>
</dbReference>
<dbReference type="EMBL" id="VOPY01000001">
    <property type="protein sequence ID" value="TXC73922.1"/>
    <property type="molecule type" value="Genomic_DNA"/>
</dbReference>
<dbReference type="GO" id="GO:0016020">
    <property type="term" value="C:membrane"/>
    <property type="evidence" value="ECO:0007669"/>
    <property type="project" value="TreeGrafter"/>
</dbReference>
<organism evidence="3 4">
    <name type="scientific">Flavisphingopyxis soli</name>
    <dbReference type="NCBI Taxonomy" id="2601267"/>
    <lineage>
        <taxon>Bacteria</taxon>
        <taxon>Pseudomonadati</taxon>
        <taxon>Pseudomonadota</taxon>
        <taxon>Alphaproteobacteria</taxon>
        <taxon>Sphingomonadales</taxon>
        <taxon>Sphingopyxidaceae</taxon>
        <taxon>Flavisphingopyxis</taxon>
    </lineage>
</organism>
<feature type="transmembrane region" description="Helical" evidence="1">
    <location>
        <begin position="104"/>
        <end position="126"/>
    </location>
</feature>
<dbReference type="InterPro" id="IPR002656">
    <property type="entry name" value="Acyl_transf_3_dom"/>
</dbReference>
<name>A0A5C6UL52_9SPHN</name>
<feature type="domain" description="Acyltransferase 3" evidence="2">
    <location>
        <begin position="3"/>
        <end position="271"/>
    </location>
</feature>
<keyword evidence="4" id="KW-1185">Reference proteome</keyword>
<feature type="transmembrane region" description="Helical" evidence="1">
    <location>
        <begin position="270"/>
        <end position="288"/>
    </location>
</feature>
<dbReference type="PANTHER" id="PTHR23028">
    <property type="entry name" value="ACETYLTRANSFERASE"/>
    <property type="match status" value="1"/>
</dbReference>
<keyword evidence="1" id="KW-0812">Transmembrane</keyword>
<feature type="transmembrane region" description="Helical" evidence="1">
    <location>
        <begin position="67"/>
        <end position="84"/>
    </location>
</feature>
<dbReference type="AlphaFoldDB" id="A0A5C6UL52"/>
<feature type="transmembrane region" description="Helical" evidence="1">
    <location>
        <begin position="191"/>
        <end position="207"/>
    </location>
</feature>
<evidence type="ECO:0000313" key="4">
    <source>
        <dbReference type="Proteomes" id="UP000321129"/>
    </source>
</evidence>
<keyword evidence="1" id="KW-0472">Membrane</keyword>
<dbReference type="GO" id="GO:0016747">
    <property type="term" value="F:acyltransferase activity, transferring groups other than amino-acyl groups"/>
    <property type="evidence" value="ECO:0007669"/>
    <property type="project" value="InterPro"/>
</dbReference>